<feature type="chain" id="PRO_5010251173" description="DUF4369 domain-containing protein" evidence="1">
    <location>
        <begin position="21"/>
        <end position="258"/>
    </location>
</feature>
<gene>
    <name evidence="3" type="ORF">B0A71_22010</name>
    <name evidence="2" type="ORF">BHE19_20725</name>
</gene>
<dbReference type="OrthoDB" id="1363976at2"/>
<evidence type="ECO:0008006" key="6">
    <source>
        <dbReference type="Google" id="ProtNLM"/>
    </source>
</evidence>
<dbReference type="EMBL" id="MIKE01000002">
    <property type="protein sequence ID" value="OHT47303.1"/>
    <property type="molecule type" value="Genomic_DNA"/>
</dbReference>
<sequence>MKQLLFFIFLLTSAFSFGQAEEVQKAEIEGGTLSKKYIDGKLESFIVEMYAVNYGNIFSFTKEKDTITVSNGEKSAAVIKIYFKDQMQISELFCKKKIVGYFETINLNIDHLPKSNSIYSFLVNNKIKSSICSFDLNDLDENFDQNLIKLFTSLNHAANAENLDSAFNSIAHFFSKEDALYRIYLRSYAEKFAPPIITYLKTNESGKIESGIVWTGKETGNGKYEIYSKEKVIQSGVQNLSNFKKTFREYFNKNGIEN</sequence>
<organism evidence="2 4">
    <name type="scientific">Flavobacterium tructae</name>
    <dbReference type="NCBI Taxonomy" id="1114873"/>
    <lineage>
        <taxon>Bacteria</taxon>
        <taxon>Pseudomonadati</taxon>
        <taxon>Bacteroidota</taxon>
        <taxon>Flavobacteriia</taxon>
        <taxon>Flavobacteriales</taxon>
        <taxon>Flavobacteriaceae</taxon>
        <taxon>Flavobacterium</taxon>
    </lineage>
</organism>
<evidence type="ECO:0000313" key="5">
    <source>
        <dbReference type="Proteomes" id="UP000198319"/>
    </source>
</evidence>
<feature type="signal peptide" evidence="1">
    <location>
        <begin position="1"/>
        <end position="20"/>
    </location>
</feature>
<dbReference type="STRING" id="1278819.BHE19_20725"/>
<comment type="caution">
    <text evidence="2">The sequence shown here is derived from an EMBL/GenBank/DDBJ whole genome shotgun (WGS) entry which is preliminary data.</text>
</comment>
<proteinExistence type="predicted"/>
<accession>A0A1S1JGD0</accession>
<dbReference type="AlphaFoldDB" id="A0A1S1JGD0"/>
<dbReference type="Proteomes" id="UP000180252">
    <property type="component" value="Unassembled WGS sequence"/>
</dbReference>
<evidence type="ECO:0000256" key="1">
    <source>
        <dbReference type="SAM" id="SignalP"/>
    </source>
</evidence>
<evidence type="ECO:0000313" key="2">
    <source>
        <dbReference type="EMBL" id="OHT47303.1"/>
    </source>
</evidence>
<dbReference type="RefSeq" id="WP_070905587.1">
    <property type="nucleotide sequence ID" value="NZ_MIKE01000002.1"/>
</dbReference>
<evidence type="ECO:0000313" key="3">
    <source>
        <dbReference type="EMBL" id="OXB14316.1"/>
    </source>
</evidence>
<keyword evidence="1" id="KW-0732">Signal</keyword>
<evidence type="ECO:0000313" key="4">
    <source>
        <dbReference type="Proteomes" id="UP000180252"/>
    </source>
</evidence>
<keyword evidence="5" id="KW-1185">Reference proteome</keyword>
<reference evidence="3 5" key="3">
    <citation type="submission" date="2016-11" db="EMBL/GenBank/DDBJ databases">
        <title>Whole genomes of Flavobacteriaceae.</title>
        <authorList>
            <person name="Stine C."/>
            <person name="Li C."/>
            <person name="Tadesse D."/>
        </authorList>
    </citation>
    <scope>NUCLEOTIDE SEQUENCE [LARGE SCALE GENOMIC DNA]</scope>
    <source>
        <strain evidence="3 5">ATCC BAA-2541</strain>
    </source>
</reference>
<dbReference type="Proteomes" id="UP000198319">
    <property type="component" value="Unassembled WGS sequence"/>
</dbReference>
<reference evidence="4" key="1">
    <citation type="submission" date="2016-09" db="EMBL/GenBank/DDBJ databases">
        <authorList>
            <person name="Chen S."/>
            <person name="Walker E."/>
        </authorList>
    </citation>
    <scope>NUCLEOTIDE SEQUENCE [LARGE SCALE GENOMIC DNA]</scope>
    <source>
        <strain evidence="4">MSU</strain>
    </source>
</reference>
<protein>
    <recommendedName>
        <fullName evidence="6">DUF4369 domain-containing protein</fullName>
    </recommendedName>
</protein>
<dbReference type="EMBL" id="MUHG01000039">
    <property type="protein sequence ID" value="OXB14316.1"/>
    <property type="molecule type" value="Genomic_DNA"/>
</dbReference>
<name>A0A1S1JGD0_9FLAO</name>
<reference evidence="2" key="2">
    <citation type="submission" date="2016-09" db="EMBL/GenBank/DDBJ databases">
        <authorList>
            <person name="Capua I."/>
            <person name="De Benedictis P."/>
            <person name="Joannis T."/>
            <person name="Lombin L.H."/>
            <person name="Cattoli G."/>
        </authorList>
    </citation>
    <scope>NUCLEOTIDE SEQUENCE [LARGE SCALE GENOMIC DNA]</scope>
    <source>
        <strain evidence="2">MSU</strain>
    </source>
</reference>